<name>A0ABW3MMV4_9PSEU</name>
<accession>A0ABW3MMV4</accession>
<keyword evidence="1" id="KW-0560">Oxidoreductase</keyword>
<evidence type="ECO:0000256" key="1">
    <source>
        <dbReference type="ARBA" id="ARBA00023002"/>
    </source>
</evidence>
<proteinExistence type="predicted"/>
<evidence type="ECO:0000313" key="2">
    <source>
        <dbReference type="EMBL" id="MFD1050825.1"/>
    </source>
</evidence>
<dbReference type="InterPro" id="IPR016161">
    <property type="entry name" value="Ald_DH/histidinol_DH"/>
</dbReference>
<dbReference type="SUPFAM" id="SSF53720">
    <property type="entry name" value="ALDH-like"/>
    <property type="match status" value="1"/>
</dbReference>
<comment type="caution">
    <text evidence="2">The sequence shown here is derived from an EMBL/GenBank/DDBJ whole genome shotgun (WGS) entry which is preliminary data.</text>
</comment>
<sequence length="60" mass="6515">MTTWEYAPAPESRDIANLKPSYRMFVDGQFVDGTGEPLKTINPATEEVLAEVSTASPADV</sequence>
<dbReference type="EMBL" id="JBHTIS010003119">
    <property type="protein sequence ID" value="MFD1050825.1"/>
    <property type="molecule type" value="Genomic_DNA"/>
</dbReference>
<reference evidence="3" key="1">
    <citation type="journal article" date="2019" name="Int. J. Syst. Evol. Microbiol.">
        <title>The Global Catalogue of Microorganisms (GCM) 10K type strain sequencing project: providing services to taxonomists for standard genome sequencing and annotation.</title>
        <authorList>
            <consortium name="The Broad Institute Genomics Platform"/>
            <consortium name="The Broad Institute Genome Sequencing Center for Infectious Disease"/>
            <person name="Wu L."/>
            <person name="Ma J."/>
        </authorList>
    </citation>
    <scope>NUCLEOTIDE SEQUENCE [LARGE SCALE GENOMIC DNA]</scope>
    <source>
        <strain evidence="3">JCM 31486</strain>
    </source>
</reference>
<dbReference type="Gene3D" id="3.40.605.10">
    <property type="entry name" value="Aldehyde Dehydrogenase, Chain A, domain 1"/>
    <property type="match status" value="1"/>
</dbReference>
<protein>
    <submittedName>
        <fullName evidence="2">Betaine-aldehyde dehydrogenase</fullName>
    </submittedName>
</protein>
<keyword evidence="3" id="KW-1185">Reference proteome</keyword>
<evidence type="ECO:0000313" key="3">
    <source>
        <dbReference type="Proteomes" id="UP001597045"/>
    </source>
</evidence>
<feature type="non-terminal residue" evidence="2">
    <location>
        <position position="60"/>
    </location>
</feature>
<organism evidence="2 3">
    <name type="scientific">Kibdelosporangium lantanae</name>
    <dbReference type="NCBI Taxonomy" id="1497396"/>
    <lineage>
        <taxon>Bacteria</taxon>
        <taxon>Bacillati</taxon>
        <taxon>Actinomycetota</taxon>
        <taxon>Actinomycetes</taxon>
        <taxon>Pseudonocardiales</taxon>
        <taxon>Pseudonocardiaceae</taxon>
        <taxon>Kibdelosporangium</taxon>
    </lineage>
</organism>
<dbReference type="Proteomes" id="UP001597045">
    <property type="component" value="Unassembled WGS sequence"/>
</dbReference>
<dbReference type="InterPro" id="IPR016162">
    <property type="entry name" value="Ald_DH_N"/>
</dbReference>
<gene>
    <name evidence="2" type="ORF">ACFQ1S_37470</name>
</gene>